<dbReference type="AlphaFoldDB" id="A0A6N8HWS3"/>
<dbReference type="PANTHER" id="PTHR13754:SF13">
    <property type="entry name" value="METALLO-BETA-LACTAMASE SUPERFAMILY PROTEIN (AFU_ORTHOLOGUE AFUA_3G07630)"/>
    <property type="match status" value="1"/>
</dbReference>
<name>A0A6N8HWS3_9FIRM</name>
<sequence>MLQFRILCNNYVSRGRLLAEHGLSLWIERNGTSILFDAGQTNVWLRNAHTLGLKPESANAVVLSHGHYDHCGGLEYFPFRESSAMVYVTPQAFQKKLTLDANGAYRDIGMPWRLGDSPESEGRVASTEGKTEILPGVWTLGNIGSYNSFESVQDCFFTEEGTKRVPDHMEDEQILVVKDGDGLAVFSGCSHRGVVNCVEHVRACFPGRKIRSLVAGMHLNGEAPERIQKALEYFSQSDLQKVIPLHCTGITASAQLKEALGSRCVLGAVGDKIDLS</sequence>
<dbReference type="SUPFAM" id="SSF56281">
    <property type="entry name" value="Metallo-hydrolase/oxidoreductase"/>
    <property type="match status" value="1"/>
</dbReference>
<dbReference type="Gene3D" id="3.60.15.10">
    <property type="entry name" value="Ribonuclease Z/Hydroxyacylglutathione hydrolase-like"/>
    <property type="match status" value="1"/>
</dbReference>
<dbReference type="InterPro" id="IPR001279">
    <property type="entry name" value="Metallo-B-lactamas"/>
</dbReference>
<dbReference type="EMBL" id="VWXL01000014">
    <property type="protein sequence ID" value="MVB09947.1"/>
    <property type="molecule type" value="Genomic_DNA"/>
</dbReference>
<dbReference type="InterPro" id="IPR052926">
    <property type="entry name" value="Metallo-beta-lactamase_dom"/>
</dbReference>
<gene>
    <name evidence="2" type="ORF">CAFE_06170</name>
</gene>
<dbReference type="PANTHER" id="PTHR13754">
    <property type="entry name" value="METALLO-BETA-LACTAMASE SUPERFAMILY PROTEIN"/>
    <property type="match status" value="1"/>
</dbReference>
<dbReference type="SMART" id="SM00849">
    <property type="entry name" value="Lactamase_B"/>
    <property type="match status" value="1"/>
</dbReference>
<comment type="caution">
    <text evidence="2">The sequence shown here is derived from an EMBL/GenBank/DDBJ whole genome shotgun (WGS) entry which is preliminary data.</text>
</comment>
<dbReference type="InterPro" id="IPR041712">
    <property type="entry name" value="DHPS-like_MBL-fold"/>
</dbReference>
<dbReference type="OrthoDB" id="9803916at2"/>
<dbReference type="GO" id="GO:0016740">
    <property type="term" value="F:transferase activity"/>
    <property type="evidence" value="ECO:0007669"/>
    <property type="project" value="TreeGrafter"/>
</dbReference>
<feature type="domain" description="Metallo-beta-lactamase" evidence="1">
    <location>
        <begin position="21"/>
        <end position="246"/>
    </location>
</feature>
<dbReference type="CDD" id="cd07713">
    <property type="entry name" value="DHPS-like_MBL-fold"/>
    <property type="match status" value="1"/>
</dbReference>
<dbReference type="InterPro" id="IPR036866">
    <property type="entry name" value="RibonucZ/Hydroxyglut_hydro"/>
</dbReference>
<dbReference type="Proteomes" id="UP000469440">
    <property type="component" value="Unassembled WGS sequence"/>
</dbReference>
<evidence type="ECO:0000313" key="2">
    <source>
        <dbReference type="EMBL" id="MVB09947.1"/>
    </source>
</evidence>
<evidence type="ECO:0000259" key="1">
    <source>
        <dbReference type="SMART" id="SM00849"/>
    </source>
</evidence>
<keyword evidence="3" id="KW-1185">Reference proteome</keyword>
<dbReference type="RefSeq" id="WP_156989753.1">
    <property type="nucleotide sequence ID" value="NZ_VWXL01000014.1"/>
</dbReference>
<dbReference type="Pfam" id="PF00753">
    <property type="entry name" value="Lactamase_B"/>
    <property type="match status" value="1"/>
</dbReference>
<accession>A0A6N8HWS3</accession>
<protein>
    <submittedName>
        <fullName evidence="2">Metallo-beta-lactamase superfamily protein</fullName>
    </submittedName>
</protein>
<proteinExistence type="predicted"/>
<reference evidence="2 3" key="1">
    <citation type="submission" date="2019-09" db="EMBL/GenBank/DDBJ databases">
        <title>Genome sequence of Clostridium sp. EA1.</title>
        <authorList>
            <person name="Poehlein A."/>
            <person name="Bengelsdorf F.R."/>
            <person name="Daniel R."/>
        </authorList>
    </citation>
    <scope>NUCLEOTIDE SEQUENCE [LARGE SCALE GENOMIC DNA]</scope>
    <source>
        <strain evidence="2 3">EA1</strain>
    </source>
</reference>
<evidence type="ECO:0000313" key="3">
    <source>
        <dbReference type="Proteomes" id="UP000469440"/>
    </source>
</evidence>
<organism evidence="2 3">
    <name type="scientific">Caproicibacter fermentans</name>
    <dbReference type="NCBI Taxonomy" id="2576756"/>
    <lineage>
        <taxon>Bacteria</taxon>
        <taxon>Bacillati</taxon>
        <taxon>Bacillota</taxon>
        <taxon>Clostridia</taxon>
        <taxon>Eubacteriales</taxon>
        <taxon>Acutalibacteraceae</taxon>
        <taxon>Caproicibacter</taxon>
    </lineage>
</organism>